<dbReference type="EnsemblMetazoa" id="HelroT96186">
    <property type="protein sequence ID" value="HelroP96186"/>
    <property type="gene ID" value="HelroG96186"/>
</dbReference>
<sequence>MADTGVLPFVRGIDFTKNDFNNDRFPYHVTEMVGLRWLRLNRTQLDVVPYELQNLKKLESLSLNRNNLRDIHTDICNLPNLRILYCRHNKLKNDGVPQDLFNLEDLSVIDLGHNQLKEIPAGLENAKNLLVLNLNHNNIESIPNPLFINLTDLIYLDLGNNKLDTLPPQMRRLVNLKCLILNNNPLTHANLRQLPSLSTLELLHMSNTARTINNFPASFESLSNLADLDLSFNGFPSVPESIYRIRTLVRLNISDNEITDLSTMIEFWSQLEYLNVSRNKLSELPASLCKLSNLRKLYANSNNIDFNGIPAGIGKLHSLEIFSAANNNLEMIPEGVCRCGRLKKLILTGNKLITLPDAIHFLTDLELLDVNDNPNLVFPPKPPELIKGSGIEYYNIDFSLSHQLQLAGAAPPPTTEETPSLIFFSWKRDVHARMKRLRKRRDTDETDESAKVLKGMQDVAKDKGRIDPGGAANGEPIKGKKWDENLERPNLNYCDLFDEDVGQVEGISCWEMDNFLPNLLSEALHGKFYDADCYIVLKTTIDEKSNYQWSIWFWIGQNASLDKKAAAAIHAVHLRNFLGAECRTIREEQDDESDEFLDLFENGLLYIEGGRTTCGFFTVEETVHQNRLYKVSEQLTLTLDACPLEVQTLDHRHVFIVDCGKIIYVWMGRKSKLMIRSKARLIAEKMNKNERKGQTEVVGVNQGLEEAEFWEIFGGPPLSPIMESSYDVHAIMPPPVLYRVGLGMGYLELPQGMYVCVFELPHGILEQSVLDTKGVFILDCYTDVFIWIGRKSSRLERAAALKLSQEIHALIKRPSYAGVTRCLEKTELQTFKSKFKGWDDVIPVDYTRTSESVIRRGADLKVIMERDKIKVDLSALFMSRQPAMTIEEADQLMQEWNDDLDGMESFVLEGKKFVRLPEEEKGQFYTQDCYVFLCRYWVPAEPAGDPKKSAANGNEDDAINEEEEEDEEELEDDFKCVVYFWQGRDAGNMGWLTFTFSLQKKFEALFGDKLEVVRTHQQQENIKLLSHFKYKFMIHQGKRKQTQLDENGKLPVTMYHLRANGSPLTLRCIQIPATASNLNSAFCYLLKVPFNSDDQQGIVYVWIGKRASHEDAKSAEDMAESIFGSTHSIQILNEGEEPDNFFWIGIGGRKKYETDADYMQYARLFRCSNEKGYFSVSEKCSDFCQDDLADEDVMILDNGEQVFLWVGRKTSDVEIKLAFKSAQVYIQHMRNKQSDQPRKLLLALKYMEKPNFTRL</sequence>
<dbReference type="STRING" id="6412.T1G9A6"/>
<dbReference type="InterPro" id="IPR007122">
    <property type="entry name" value="Villin/Gelsolin"/>
</dbReference>
<evidence type="ECO:0000256" key="1">
    <source>
        <dbReference type="ARBA" id="ARBA00022614"/>
    </source>
</evidence>
<dbReference type="GeneID" id="20217653"/>
<keyword evidence="8" id="KW-1185">Reference proteome</keyword>
<dbReference type="CDD" id="cd11280">
    <property type="entry name" value="gelsolin_like"/>
    <property type="match status" value="2"/>
</dbReference>
<dbReference type="GO" id="GO:0030239">
    <property type="term" value="P:myofibril assembly"/>
    <property type="evidence" value="ECO:0000318"/>
    <property type="project" value="GO_Central"/>
</dbReference>
<dbReference type="CDD" id="cd11292">
    <property type="entry name" value="gelsolin_S3_like"/>
    <property type="match status" value="1"/>
</dbReference>
<evidence type="ECO:0000313" key="6">
    <source>
        <dbReference type="EMBL" id="ESN93094.1"/>
    </source>
</evidence>
<evidence type="ECO:0000313" key="7">
    <source>
        <dbReference type="EnsemblMetazoa" id="HelroP96186"/>
    </source>
</evidence>
<dbReference type="GO" id="GO:0005737">
    <property type="term" value="C:cytoplasm"/>
    <property type="evidence" value="ECO:0000318"/>
    <property type="project" value="GO_Central"/>
</dbReference>
<keyword evidence="1" id="KW-0433">Leucine-rich repeat</keyword>
<proteinExistence type="predicted"/>
<dbReference type="Pfam" id="PF23598">
    <property type="entry name" value="LRR_14"/>
    <property type="match status" value="1"/>
</dbReference>
<dbReference type="Gene3D" id="3.40.20.10">
    <property type="entry name" value="Severin"/>
    <property type="match status" value="6"/>
</dbReference>
<dbReference type="InterPro" id="IPR055414">
    <property type="entry name" value="LRR_R13L4/SHOC2-like"/>
</dbReference>
<feature type="domain" description="Gelsolin-like" evidence="4">
    <location>
        <begin position="643"/>
        <end position="710"/>
    </location>
</feature>
<dbReference type="SUPFAM" id="SSF55753">
    <property type="entry name" value="Actin depolymerizing proteins"/>
    <property type="match status" value="6"/>
</dbReference>
<dbReference type="GO" id="GO:0051014">
    <property type="term" value="P:actin filament severing"/>
    <property type="evidence" value="ECO:0000318"/>
    <property type="project" value="GO_Central"/>
</dbReference>
<dbReference type="FunFam" id="3.80.10.10:FF:000033">
    <property type="entry name" value="FLII, actin remodeling protein"/>
    <property type="match status" value="1"/>
</dbReference>
<dbReference type="CDD" id="cd11291">
    <property type="entry name" value="gelsolin_S6_like"/>
    <property type="match status" value="1"/>
</dbReference>
<dbReference type="EMBL" id="AMQM01001999">
    <property type="status" value="NOT_ANNOTATED_CDS"/>
    <property type="molecule type" value="Genomic_DNA"/>
</dbReference>
<dbReference type="CTD" id="20217653"/>
<dbReference type="AlphaFoldDB" id="T1G9A6"/>
<dbReference type="SMART" id="SM00262">
    <property type="entry name" value="GEL"/>
    <property type="match status" value="6"/>
</dbReference>
<dbReference type="GO" id="GO:0005546">
    <property type="term" value="F:phosphatidylinositol-4,5-bisphosphate binding"/>
    <property type="evidence" value="ECO:0000318"/>
    <property type="project" value="GO_Central"/>
</dbReference>
<evidence type="ECO:0000259" key="4">
    <source>
        <dbReference type="Pfam" id="PF00626"/>
    </source>
</evidence>
<dbReference type="GO" id="GO:0051015">
    <property type="term" value="F:actin filament binding"/>
    <property type="evidence" value="ECO:0000318"/>
    <property type="project" value="GO_Central"/>
</dbReference>
<reference evidence="8" key="1">
    <citation type="submission" date="2012-12" db="EMBL/GenBank/DDBJ databases">
        <authorList>
            <person name="Hellsten U."/>
            <person name="Grimwood J."/>
            <person name="Chapman J.A."/>
            <person name="Shapiro H."/>
            <person name="Aerts A."/>
            <person name="Otillar R.P."/>
            <person name="Terry A.Y."/>
            <person name="Boore J.L."/>
            <person name="Simakov O."/>
            <person name="Marletaz F."/>
            <person name="Cho S.-J."/>
            <person name="Edsinger-Gonzales E."/>
            <person name="Havlak P."/>
            <person name="Kuo D.-H."/>
            <person name="Larsson T."/>
            <person name="Lv J."/>
            <person name="Arendt D."/>
            <person name="Savage R."/>
            <person name="Osoegawa K."/>
            <person name="de Jong P."/>
            <person name="Lindberg D.R."/>
            <person name="Seaver E.C."/>
            <person name="Weisblat D.A."/>
            <person name="Putnam N.H."/>
            <person name="Grigoriev I.V."/>
            <person name="Rokhsar D.S."/>
        </authorList>
    </citation>
    <scope>NUCLEOTIDE SEQUENCE</scope>
</reference>
<dbReference type="OMA" id="CFHGWSA"/>
<dbReference type="InParanoid" id="T1G9A6"/>
<organism evidence="7 8">
    <name type="scientific">Helobdella robusta</name>
    <name type="common">Californian leech</name>
    <dbReference type="NCBI Taxonomy" id="6412"/>
    <lineage>
        <taxon>Eukaryota</taxon>
        <taxon>Metazoa</taxon>
        <taxon>Spiralia</taxon>
        <taxon>Lophotrochozoa</taxon>
        <taxon>Annelida</taxon>
        <taxon>Clitellata</taxon>
        <taxon>Hirudinea</taxon>
        <taxon>Rhynchobdellida</taxon>
        <taxon>Glossiphoniidae</taxon>
        <taxon>Helobdella</taxon>
    </lineage>
</organism>
<dbReference type="Pfam" id="PF00626">
    <property type="entry name" value="Gelsolin"/>
    <property type="match status" value="5"/>
</dbReference>
<dbReference type="Pfam" id="PF13855">
    <property type="entry name" value="LRR_8"/>
    <property type="match status" value="1"/>
</dbReference>
<name>T1G9A6_HELRO</name>
<dbReference type="CDD" id="cd11290">
    <property type="entry name" value="gelsolin_S1_like"/>
    <property type="match status" value="1"/>
</dbReference>
<dbReference type="SUPFAM" id="SSF52058">
    <property type="entry name" value="L domain-like"/>
    <property type="match status" value="2"/>
</dbReference>
<feature type="domain" description="Gelsolin-like" evidence="4">
    <location>
        <begin position="1071"/>
        <end position="1141"/>
    </location>
</feature>
<protein>
    <recommendedName>
        <fullName evidence="9">HP domain-containing protein</fullName>
    </recommendedName>
</protein>
<feature type="compositionally biased region" description="Acidic residues" evidence="3">
    <location>
        <begin position="954"/>
        <end position="968"/>
    </location>
</feature>
<dbReference type="FunFam" id="3.40.20.10:FF:000020">
    <property type="entry name" value="protein flightless-1 homolog isoform X1"/>
    <property type="match status" value="1"/>
</dbReference>
<dbReference type="PANTHER" id="PTHR11977">
    <property type="entry name" value="VILLIN"/>
    <property type="match status" value="1"/>
</dbReference>
<dbReference type="Proteomes" id="UP000015101">
    <property type="component" value="Unassembled WGS sequence"/>
</dbReference>
<evidence type="ECO:0000313" key="8">
    <source>
        <dbReference type="Proteomes" id="UP000015101"/>
    </source>
</evidence>
<dbReference type="KEGG" id="hro:HELRODRAFT_96186"/>
<dbReference type="InterPro" id="IPR003591">
    <property type="entry name" value="Leu-rich_rpt_typical-subtyp"/>
</dbReference>
<feature type="domain" description="Gelsolin-like" evidence="4">
    <location>
        <begin position="1176"/>
        <end position="1231"/>
    </location>
</feature>
<dbReference type="OrthoDB" id="20529at2759"/>
<dbReference type="SMART" id="SM00369">
    <property type="entry name" value="LRR_TYP"/>
    <property type="match status" value="8"/>
</dbReference>
<dbReference type="InterPro" id="IPR032675">
    <property type="entry name" value="LRR_dom_sf"/>
</dbReference>
<dbReference type="SMART" id="SM00365">
    <property type="entry name" value="LRR_SD22"/>
    <property type="match status" value="4"/>
</dbReference>
<dbReference type="InterPro" id="IPR029006">
    <property type="entry name" value="ADF-H/Gelsolin-like_dom_sf"/>
</dbReference>
<evidence type="ECO:0000256" key="3">
    <source>
        <dbReference type="SAM" id="MobiDB-lite"/>
    </source>
</evidence>
<dbReference type="CDD" id="cd11288">
    <property type="entry name" value="gelsolin_S5_like"/>
    <property type="match status" value="1"/>
</dbReference>
<dbReference type="FunFam" id="3.40.20.10:FF:000034">
    <property type="entry name" value="protein flightless-1 homolog isoform X1"/>
    <property type="match status" value="1"/>
</dbReference>
<evidence type="ECO:0000256" key="2">
    <source>
        <dbReference type="ARBA" id="ARBA00022737"/>
    </source>
</evidence>
<dbReference type="InterPro" id="IPR007123">
    <property type="entry name" value="Gelsolin-like_dom"/>
</dbReference>
<dbReference type="eggNOG" id="KOG0444">
    <property type="taxonomic scope" value="Eukaryota"/>
</dbReference>
<dbReference type="RefSeq" id="XP_009029348.1">
    <property type="nucleotide sequence ID" value="XM_009031100.1"/>
</dbReference>
<keyword evidence="2" id="KW-0677">Repeat</keyword>
<dbReference type="PANTHER" id="PTHR11977:SF51">
    <property type="entry name" value="PROTEIN FLIGHTLESS-1 HOMOLOG"/>
    <property type="match status" value="1"/>
</dbReference>
<dbReference type="PRINTS" id="PR00597">
    <property type="entry name" value="GELSOLIN"/>
</dbReference>
<feature type="region of interest" description="Disordered" evidence="3">
    <location>
        <begin position="945"/>
        <end position="968"/>
    </location>
</feature>
<dbReference type="InterPro" id="IPR001611">
    <property type="entry name" value="Leu-rich_rpt"/>
</dbReference>
<dbReference type="FunCoup" id="T1G9A6">
    <property type="interactions" value="1006"/>
</dbReference>
<gene>
    <name evidence="7" type="primary">20217653</name>
    <name evidence="6" type="ORF">HELRODRAFT_96186</name>
</gene>
<dbReference type="PROSITE" id="PS51450">
    <property type="entry name" value="LRR"/>
    <property type="match status" value="3"/>
</dbReference>
<dbReference type="SMART" id="SM00364">
    <property type="entry name" value="LRR_BAC"/>
    <property type="match status" value="5"/>
</dbReference>
<feature type="domain" description="Gelsolin-like" evidence="4">
    <location>
        <begin position="523"/>
        <end position="597"/>
    </location>
</feature>
<dbReference type="GO" id="GO:0015629">
    <property type="term" value="C:actin cytoskeleton"/>
    <property type="evidence" value="ECO:0000318"/>
    <property type="project" value="GO_Central"/>
</dbReference>
<dbReference type="GO" id="GO:0008154">
    <property type="term" value="P:actin polymerization or depolymerization"/>
    <property type="evidence" value="ECO:0000318"/>
    <property type="project" value="GO_Central"/>
</dbReference>
<dbReference type="Gene3D" id="3.80.10.10">
    <property type="entry name" value="Ribonuclease Inhibitor"/>
    <property type="match status" value="3"/>
</dbReference>
<dbReference type="GO" id="GO:0051016">
    <property type="term" value="P:barbed-end actin filament capping"/>
    <property type="evidence" value="ECO:0000318"/>
    <property type="project" value="GO_Central"/>
</dbReference>
<evidence type="ECO:0008006" key="9">
    <source>
        <dbReference type="Google" id="ProtNLM"/>
    </source>
</evidence>
<feature type="domain" description="Gelsolin-like" evidence="4">
    <location>
        <begin position="765"/>
        <end position="831"/>
    </location>
</feature>
<dbReference type="EMBL" id="KB097639">
    <property type="protein sequence ID" value="ESN93094.1"/>
    <property type="molecule type" value="Genomic_DNA"/>
</dbReference>
<reference evidence="6 8" key="2">
    <citation type="journal article" date="2013" name="Nature">
        <title>Insights into bilaterian evolution from three spiralian genomes.</title>
        <authorList>
            <person name="Simakov O."/>
            <person name="Marletaz F."/>
            <person name="Cho S.J."/>
            <person name="Edsinger-Gonzales E."/>
            <person name="Havlak P."/>
            <person name="Hellsten U."/>
            <person name="Kuo D.H."/>
            <person name="Larsson T."/>
            <person name="Lv J."/>
            <person name="Arendt D."/>
            <person name="Savage R."/>
            <person name="Osoegawa K."/>
            <person name="de Jong P."/>
            <person name="Grimwood J."/>
            <person name="Chapman J.A."/>
            <person name="Shapiro H."/>
            <person name="Aerts A."/>
            <person name="Otillar R.P."/>
            <person name="Terry A.Y."/>
            <person name="Boore J.L."/>
            <person name="Grigoriev I.V."/>
            <person name="Lindberg D.R."/>
            <person name="Seaver E.C."/>
            <person name="Weisblat D.A."/>
            <person name="Putnam N.H."/>
            <person name="Rokhsar D.S."/>
        </authorList>
    </citation>
    <scope>NUCLEOTIDE SEQUENCE</scope>
</reference>
<dbReference type="GO" id="GO:0005634">
    <property type="term" value="C:nucleus"/>
    <property type="evidence" value="ECO:0000318"/>
    <property type="project" value="GO_Central"/>
</dbReference>
<accession>T1G9A6</accession>
<evidence type="ECO:0000259" key="5">
    <source>
        <dbReference type="Pfam" id="PF23598"/>
    </source>
</evidence>
<dbReference type="FunFam" id="3.40.20.10:FF:000031">
    <property type="entry name" value="protein flightless-1 homolog isoform X1"/>
    <property type="match status" value="1"/>
</dbReference>
<feature type="domain" description="Disease resistance R13L4/SHOC-2-like LRR" evidence="5">
    <location>
        <begin position="20"/>
        <end position="138"/>
    </location>
</feature>
<dbReference type="FunFam" id="3.80.10.10:FF:000054">
    <property type="entry name" value="FLII, actin remodeling protein"/>
    <property type="match status" value="1"/>
</dbReference>
<reference evidence="7" key="3">
    <citation type="submission" date="2015-06" db="UniProtKB">
        <authorList>
            <consortium name="EnsemblMetazoa"/>
        </authorList>
    </citation>
    <scope>IDENTIFICATION</scope>
</reference>
<dbReference type="HOGENOM" id="CLU_002568_1_0_1"/>